<gene>
    <name evidence="1" type="ORF">X975_25184</name>
</gene>
<sequence length="77" mass="8217">MPTIPTVASSKPIPQSHVGRQECIHSPLFITVAASIKLRPAHNISMTVHSATESDETSGVLLTCIFLFAHSSKSICS</sequence>
<dbReference type="EMBL" id="KK117417">
    <property type="protein sequence ID" value="KFM70415.1"/>
    <property type="molecule type" value="Genomic_DNA"/>
</dbReference>
<evidence type="ECO:0000313" key="2">
    <source>
        <dbReference type="Proteomes" id="UP000054359"/>
    </source>
</evidence>
<proteinExistence type="predicted"/>
<dbReference type="AlphaFoldDB" id="A0A087TZ76"/>
<protein>
    <submittedName>
        <fullName evidence="1">Uncharacterized protein</fullName>
    </submittedName>
</protein>
<dbReference type="Proteomes" id="UP000054359">
    <property type="component" value="Unassembled WGS sequence"/>
</dbReference>
<evidence type="ECO:0000313" key="1">
    <source>
        <dbReference type="EMBL" id="KFM70415.1"/>
    </source>
</evidence>
<organism evidence="1 2">
    <name type="scientific">Stegodyphus mimosarum</name>
    <name type="common">African social velvet spider</name>
    <dbReference type="NCBI Taxonomy" id="407821"/>
    <lineage>
        <taxon>Eukaryota</taxon>
        <taxon>Metazoa</taxon>
        <taxon>Ecdysozoa</taxon>
        <taxon>Arthropoda</taxon>
        <taxon>Chelicerata</taxon>
        <taxon>Arachnida</taxon>
        <taxon>Araneae</taxon>
        <taxon>Araneomorphae</taxon>
        <taxon>Entelegynae</taxon>
        <taxon>Eresoidea</taxon>
        <taxon>Eresidae</taxon>
        <taxon>Stegodyphus</taxon>
    </lineage>
</organism>
<name>A0A087TZ76_STEMI</name>
<reference evidence="1 2" key="1">
    <citation type="submission" date="2013-11" db="EMBL/GenBank/DDBJ databases">
        <title>Genome sequencing of Stegodyphus mimosarum.</title>
        <authorList>
            <person name="Bechsgaard J."/>
        </authorList>
    </citation>
    <scope>NUCLEOTIDE SEQUENCE [LARGE SCALE GENOMIC DNA]</scope>
</reference>
<accession>A0A087TZ76</accession>
<feature type="non-terminal residue" evidence="1">
    <location>
        <position position="77"/>
    </location>
</feature>
<keyword evidence="2" id="KW-1185">Reference proteome</keyword>